<accession>A0AC61PHH2</accession>
<evidence type="ECO:0000313" key="2">
    <source>
        <dbReference type="Proteomes" id="UP000192328"/>
    </source>
</evidence>
<proteinExistence type="predicted"/>
<evidence type="ECO:0000313" key="1">
    <source>
        <dbReference type="EMBL" id="SMC35410.1"/>
    </source>
</evidence>
<dbReference type="Proteomes" id="UP000192328">
    <property type="component" value="Unassembled WGS sequence"/>
</dbReference>
<name>A0AC61PHH2_9FIRM</name>
<protein>
    <submittedName>
        <fullName evidence="1">Uncharacterized protein</fullName>
    </submittedName>
</protein>
<sequence length="462" mass="50616">MFRKRISVLSLVLAVVLAASVFGGAMADGGANDGIYGTTQGAASFTIRAYEAGAFVKLGSYEGTANVLQNRATNQVSLHGFYSIVVTGDQYKKTYDWAPSAAGFQKIMGERRTEARDYLFINLPGAGSYSVTVTPHGASEINKYRPNESFREWTADAEWVLENAEKCDCWPVSTPTAAPAAYNVPAYNPPPTAGIGTSASNSGTAYNVPTYTTPPSSGIGGSATNTGETILIYCYEANGTPLASFTQVIYSSQPIYPPALDGYSAPANAYVEFKAGAQESVTFYYTRSGSQYTTPVPAPVNPQPGLTQVYANWTTQQFVEGRTKNSANTPNWVKRMCDGNMDTAFHYTIWSSEMQDEYPELTAVFNEPATIKSIGIVNGNTESYNSYYERARIRSIRVVIHTAYGTYENKISVPDEYLREYQVFQLGDGYGTVTSVDLYFDRFYIGEGSTKYEMNISEIQFY</sequence>
<keyword evidence="2" id="KW-1185">Reference proteome</keyword>
<reference evidence="1" key="1">
    <citation type="submission" date="2017-04" db="EMBL/GenBank/DDBJ databases">
        <authorList>
            <person name="Varghese N."/>
            <person name="Submissions S."/>
        </authorList>
    </citation>
    <scope>NUCLEOTIDE SEQUENCE</scope>
    <source>
        <strain evidence="1">WTE2008</strain>
    </source>
</reference>
<gene>
    <name evidence="1" type="ORF">SAMN06297397_0200</name>
</gene>
<dbReference type="EMBL" id="FWXZ01000001">
    <property type="protein sequence ID" value="SMC35410.1"/>
    <property type="molecule type" value="Genomic_DNA"/>
</dbReference>
<organism evidence="1 2">
    <name type="scientific">Aristaeella lactis</name>
    <dbReference type="NCBI Taxonomy" id="3046383"/>
    <lineage>
        <taxon>Bacteria</taxon>
        <taxon>Bacillati</taxon>
        <taxon>Bacillota</taxon>
        <taxon>Clostridia</taxon>
        <taxon>Eubacteriales</taxon>
        <taxon>Aristaeellaceae</taxon>
        <taxon>Aristaeella</taxon>
    </lineage>
</organism>
<comment type="caution">
    <text evidence="1">The sequence shown here is derived from an EMBL/GenBank/DDBJ whole genome shotgun (WGS) entry which is preliminary data.</text>
</comment>